<dbReference type="InterPro" id="IPR018714">
    <property type="entry name" value="DUF2237"/>
</dbReference>
<dbReference type="RefSeq" id="WP_077535872.1">
    <property type="nucleotide sequence ID" value="NZ_CANLYY010000039.1"/>
</dbReference>
<organism evidence="1 2">
    <name type="scientific">Pseudoalteromonas aliena</name>
    <dbReference type="NCBI Taxonomy" id="247523"/>
    <lineage>
        <taxon>Bacteria</taxon>
        <taxon>Pseudomonadati</taxon>
        <taxon>Pseudomonadota</taxon>
        <taxon>Gammaproteobacteria</taxon>
        <taxon>Alteromonadales</taxon>
        <taxon>Pseudoalteromonadaceae</taxon>
        <taxon>Pseudoalteromonas</taxon>
    </lineage>
</organism>
<dbReference type="PANTHER" id="PTHR37466:SF1">
    <property type="entry name" value="SLR1628 PROTEIN"/>
    <property type="match status" value="1"/>
</dbReference>
<evidence type="ECO:0000313" key="2">
    <source>
        <dbReference type="Proteomes" id="UP000188243"/>
    </source>
</evidence>
<sequence length="122" mass="13407">MANQFNVLGTRLKLCCGNGGYTREGFCYVPESDLGNHSVCAIMTDEFLQFSKSQGNDLVSPNPLYDFDGLKAGDKWCLCAVRWLHAIAANVAPPVVLEATNKKALEIISLDVLKAHEYITQI</sequence>
<dbReference type="Proteomes" id="UP000188243">
    <property type="component" value="Chromosome"/>
</dbReference>
<dbReference type="Gene3D" id="3.30.56.110">
    <property type="entry name" value="Protein of unknown function DUF2237"/>
    <property type="match status" value="1"/>
</dbReference>
<dbReference type="KEGG" id="paln:B0W48_04765"/>
<evidence type="ECO:0000313" key="1">
    <source>
        <dbReference type="EMBL" id="AQP99178.1"/>
    </source>
</evidence>
<dbReference type="PANTHER" id="PTHR37466">
    <property type="entry name" value="SLR1628 PROTEIN"/>
    <property type="match status" value="1"/>
</dbReference>
<dbReference type="EMBL" id="CP019628">
    <property type="protein sequence ID" value="AQP99178.1"/>
    <property type="molecule type" value="Genomic_DNA"/>
</dbReference>
<dbReference type="STRING" id="247523.B0W48_04765"/>
<gene>
    <name evidence="1" type="ORF">B0W48_04765</name>
</gene>
<reference evidence="1 2" key="1">
    <citation type="submission" date="2017-02" db="EMBL/GenBank/DDBJ databases">
        <title>Complete genome sequence of the cold-active Pseudoalteromonas aliena strain EH1 isolated from Arctic seawater.</title>
        <authorList>
            <person name="Kim E."/>
            <person name="Heo E."/>
            <person name="Kim H."/>
            <person name="Kim D."/>
        </authorList>
    </citation>
    <scope>NUCLEOTIDE SEQUENCE [LARGE SCALE GENOMIC DNA]</scope>
    <source>
        <strain evidence="1 2">EH1</strain>
    </source>
</reference>
<evidence type="ECO:0008006" key="3">
    <source>
        <dbReference type="Google" id="ProtNLM"/>
    </source>
</evidence>
<protein>
    <recommendedName>
        <fullName evidence="3">DUF2237 domain-containing protein</fullName>
    </recommendedName>
</protein>
<dbReference type="AlphaFoldDB" id="A0A1Q2GVL8"/>
<name>A0A1Q2GVL8_9GAMM</name>
<dbReference type="Pfam" id="PF09996">
    <property type="entry name" value="DUF2237"/>
    <property type="match status" value="1"/>
</dbReference>
<accession>A0A1Q2GVL8</accession>
<proteinExistence type="predicted"/>